<feature type="domain" description="F-box" evidence="1">
    <location>
        <begin position="1"/>
        <end position="47"/>
    </location>
</feature>
<dbReference type="PROSITE" id="PS50181">
    <property type="entry name" value="FBOX"/>
    <property type="match status" value="1"/>
</dbReference>
<evidence type="ECO:0000313" key="3">
    <source>
        <dbReference type="Proteomes" id="UP001237642"/>
    </source>
</evidence>
<dbReference type="PANTHER" id="PTHR31672:SF13">
    <property type="entry name" value="F-BOX PROTEIN CPR30-LIKE"/>
    <property type="match status" value="1"/>
</dbReference>
<evidence type="ECO:0000259" key="1">
    <source>
        <dbReference type="PROSITE" id="PS50181"/>
    </source>
</evidence>
<dbReference type="NCBIfam" id="TIGR01640">
    <property type="entry name" value="F_box_assoc_1"/>
    <property type="match status" value="1"/>
</dbReference>
<dbReference type="InterPro" id="IPR001810">
    <property type="entry name" value="F-box_dom"/>
</dbReference>
<dbReference type="InterPro" id="IPR050796">
    <property type="entry name" value="SCF_F-box_component"/>
</dbReference>
<dbReference type="Proteomes" id="UP001237642">
    <property type="component" value="Unassembled WGS sequence"/>
</dbReference>
<reference evidence="2" key="2">
    <citation type="submission" date="2023-05" db="EMBL/GenBank/DDBJ databases">
        <authorList>
            <person name="Schelkunov M.I."/>
        </authorList>
    </citation>
    <scope>NUCLEOTIDE SEQUENCE</scope>
    <source>
        <strain evidence="2">Hsosn_3</strain>
        <tissue evidence="2">Leaf</tissue>
    </source>
</reference>
<protein>
    <submittedName>
        <fullName evidence="2">F-box domain-containing protein</fullName>
    </submittedName>
</protein>
<dbReference type="PANTHER" id="PTHR31672">
    <property type="entry name" value="BNACNNG10540D PROTEIN"/>
    <property type="match status" value="1"/>
</dbReference>
<proteinExistence type="predicted"/>
<name>A0AAD8H0Y4_9APIA</name>
<dbReference type="EMBL" id="JAUIZM010000011">
    <property type="protein sequence ID" value="KAK1358343.1"/>
    <property type="molecule type" value="Genomic_DNA"/>
</dbReference>
<dbReference type="SMART" id="SM00256">
    <property type="entry name" value="FBOX"/>
    <property type="match status" value="1"/>
</dbReference>
<dbReference type="AlphaFoldDB" id="A0AAD8H0Y4"/>
<sequence length="283" mass="31340">MASIDHLVEEMIFKILSLLPVLTLLRCKSVCKSWKTIISDPHFIQAHLTISHNKPPPFSLLRVVPRGKLQGLYIHTHGEDSVKLTLPVPEYMCGMHLYVRSCNGLVTLADRSISVLYIWNPLTRLFKLILPSKIFPHYSNVGFAKNLGFGFDSVSNDYKILRVVLGGYSYSGGNVSVMVAELYSVNADSWKEIRIPNEMHGFKSNLILPCVCVDSGVLYFEGVEEILSFDLHDEVFGLFQYPNSGGKKSCLLNVDSSPAVIMESGGGGSALSLWKLDGVADKV</sequence>
<dbReference type="SUPFAM" id="SSF81383">
    <property type="entry name" value="F-box domain"/>
    <property type="match status" value="1"/>
</dbReference>
<keyword evidence="3" id="KW-1185">Reference proteome</keyword>
<organism evidence="2 3">
    <name type="scientific">Heracleum sosnowskyi</name>
    <dbReference type="NCBI Taxonomy" id="360622"/>
    <lineage>
        <taxon>Eukaryota</taxon>
        <taxon>Viridiplantae</taxon>
        <taxon>Streptophyta</taxon>
        <taxon>Embryophyta</taxon>
        <taxon>Tracheophyta</taxon>
        <taxon>Spermatophyta</taxon>
        <taxon>Magnoliopsida</taxon>
        <taxon>eudicotyledons</taxon>
        <taxon>Gunneridae</taxon>
        <taxon>Pentapetalae</taxon>
        <taxon>asterids</taxon>
        <taxon>campanulids</taxon>
        <taxon>Apiales</taxon>
        <taxon>Apiaceae</taxon>
        <taxon>Apioideae</taxon>
        <taxon>apioid superclade</taxon>
        <taxon>Tordylieae</taxon>
        <taxon>Tordyliinae</taxon>
        <taxon>Heracleum</taxon>
    </lineage>
</organism>
<comment type="caution">
    <text evidence="2">The sequence shown here is derived from an EMBL/GenBank/DDBJ whole genome shotgun (WGS) entry which is preliminary data.</text>
</comment>
<evidence type="ECO:0000313" key="2">
    <source>
        <dbReference type="EMBL" id="KAK1358343.1"/>
    </source>
</evidence>
<reference evidence="2" key="1">
    <citation type="submission" date="2023-02" db="EMBL/GenBank/DDBJ databases">
        <title>Genome of toxic invasive species Heracleum sosnowskyi carries increased number of genes despite the absence of recent whole-genome duplications.</title>
        <authorList>
            <person name="Schelkunov M."/>
            <person name="Shtratnikova V."/>
            <person name="Makarenko M."/>
            <person name="Klepikova A."/>
            <person name="Omelchenko D."/>
            <person name="Novikova G."/>
            <person name="Obukhova E."/>
            <person name="Bogdanov V."/>
            <person name="Penin A."/>
            <person name="Logacheva M."/>
        </authorList>
    </citation>
    <scope>NUCLEOTIDE SEQUENCE</scope>
    <source>
        <strain evidence="2">Hsosn_3</strain>
        <tissue evidence="2">Leaf</tissue>
    </source>
</reference>
<dbReference type="Gene3D" id="1.20.1280.50">
    <property type="match status" value="1"/>
</dbReference>
<dbReference type="Pfam" id="PF07734">
    <property type="entry name" value="FBA_1"/>
    <property type="match status" value="1"/>
</dbReference>
<dbReference type="InterPro" id="IPR017451">
    <property type="entry name" value="F-box-assoc_interact_dom"/>
</dbReference>
<accession>A0AAD8H0Y4</accession>
<gene>
    <name evidence="2" type="ORF">POM88_051599</name>
</gene>
<dbReference type="InterPro" id="IPR006527">
    <property type="entry name" value="F-box-assoc_dom_typ1"/>
</dbReference>
<dbReference type="Pfam" id="PF00646">
    <property type="entry name" value="F-box"/>
    <property type="match status" value="1"/>
</dbReference>
<dbReference type="InterPro" id="IPR036047">
    <property type="entry name" value="F-box-like_dom_sf"/>
</dbReference>